<dbReference type="InterPro" id="IPR021860">
    <property type="entry name" value="Peptidase_S12_Pab87-rel_C"/>
</dbReference>
<proteinExistence type="predicted"/>
<dbReference type="eggNOG" id="arCOG00771">
    <property type="taxonomic scope" value="Archaea"/>
</dbReference>
<dbReference type="EMBL" id="CP003167">
    <property type="protein sequence ID" value="AGB01202.1"/>
    <property type="molecule type" value="Genomic_DNA"/>
</dbReference>
<evidence type="ECO:0000313" key="3">
    <source>
        <dbReference type="EMBL" id="AGB01202.1"/>
    </source>
</evidence>
<dbReference type="InParanoid" id="L0H910"/>
<dbReference type="AlphaFoldDB" id="L0H910"/>
<evidence type="ECO:0000259" key="2">
    <source>
        <dbReference type="Pfam" id="PF11954"/>
    </source>
</evidence>
<dbReference type="STRING" id="593750.Metfor_0117"/>
<sequence length="553" mass="59343" precursor="true">MKWISAYDTGMRVSFPGLCAVVCVLILVAAAGCTSPGGAGPAAATPVSGAVQDTGRVIDLNDPAALKAFLEKFDTYAETSREKAGISGMAVAVVKDGNVIIMKGYGTKTVGKADPVTNDTVFQIGSTSKAFTAALVAMEVDRGRMNWSDPMTQYVPDFAMSDPWVTKEYTITDSLAQRSGIGDHWGMDLATFGLDRADMIHTLRYAEPVSSFRSSFMYQNVPFVATGAAIEKTSGKTWEDNLQERIFTPLHMTGASSTYAAFQASPDHVTLYRHGVLSNNTTGAIPIDPDWAFNNVSYEFGPAGGINANIQDMAAWTIFQLGNGSYNGQQLISPAGMAYMHTPRTPVSDTMISQKNYYCQAWMYTGQDGTPDIVWHDGETLGSHSVVLMVPSRNLGIVVLANEAGGTALPDGLAFAFYRQAFGLANPDVSAIVQAQADKSNEQLLADQPVRPARPAEPLAPEKYTGSYTNTIYGKAVVAEQAGNLTLTFGKTPVTFDLSPWDGNTFASTCPQWGPDYHGQVMFATGRDGTVTGLTTSLILDKDFKRDAAFVRV</sequence>
<dbReference type="InterPro" id="IPR012338">
    <property type="entry name" value="Beta-lactam/transpept-like"/>
</dbReference>
<dbReference type="KEGG" id="mfo:Metfor_0117"/>
<dbReference type="InterPro" id="IPR001466">
    <property type="entry name" value="Beta-lactam-related"/>
</dbReference>
<dbReference type="PANTHER" id="PTHR46825">
    <property type="entry name" value="D-ALANYL-D-ALANINE-CARBOXYPEPTIDASE/ENDOPEPTIDASE AMPH"/>
    <property type="match status" value="1"/>
</dbReference>
<dbReference type="PROSITE" id="PS51257">
    <property type="entry name" value="PROKAR_LIPOPROTEIN"/>
    <property type="match status" value="1"/>
</dbReference>
<keyword evidence="4" id="KW-1185">Reference proteome</keyword>
<dbReference type="Pfam" id="PF00144">
    <property type="entry name" value="Beta-lactamase"/>
    <property type="match status" value="1"/>
</dbReference>
<dbReference type="Pfam" id="PF11954">
    <property type="entry name" value="DUF3471"/>
    <property type="match status" value="1"/>
</dbReference>
<gene>
    <name evidence="3" type="ordered locus">Metfor_0117</name>
</gene>
<protein>
    <submittedName>
        <fullName evidence="3">Penicillin-binding protein, beta-lactamase class C</fullName>
    </submittedName>
</protein>
<dbReference type="SUPFAM" id="SSF56601">
    <property type="entry name" value="beta-lactamase/transpeptidase-like"/>
    <property type="match status" value="1"/>
</dbReference>
<feature type="domain" description="Peptidase S12 Pab87-related C-terminal" evidence="2">
    <location>
        <begin position="451"/>
        <end position="542"/>
    </location>
</feature>
<dbReference type="PANTHER" id="PTHR46825:SF15">
    <property type="entry name" value="BETA-LACTAMASE-RELATED DOMAIN-CONTAINING PROTEIN"/>
    <property type="match status" value="1"/>
</dbReference>
<evidence type="ECO:0000259" key="1">
    <source>
        <dbReference type="Pfam" id="PF00144"/>
    </source>
</evidence>
<feature type="domain" description="Beta-lactamase-related" evidence="1">
    <location>
        <begin position="74"/>
        <end position="407"/>
    </location>
</feature>
<dbReference type="Gene3D" id="3.40.710.10">
    <property type="entry name" value="DD-peptidase/beta-lactamase superfamily"/>
    <property type="match status" value="1"/>
</dbReference>
<accession>L0H910</accession>
<dbReference type="Proteomes" id="UP000010824">
    <property type="component" value="Chromosome"/>
</dbReference>
<dbReference type="InterPro" id="IPR050491">
    <property type="entry name" value="AmpC-like"/>
</dbReference>
<organism evidence="3 4">
    <name type="scientific">Methanoregula formicica (strain DSM 22288 / NBRC 105244 / SMSP)</name>
    <dbReference type="NCBI Taxonomy" id="593750"/>
    <lineage>
        <taxon>Archaea</taxon>
        <taxon>Methanobacteriati</taxon>
        <taxon>Methanobacteriota</taxon>
        <taxon>Stenosarchaea group</taxon>
        <taxon>Methanomicrobia</taxon>
        <taxon>Methanomicrobiales</taxon>
        <taxon>Methanoregulaceae</taxon>
        <taxon>Methanoregula</taxon>
    </lineage>
</organism>
<reference evidence="3 4" key="2">
    <citation type="journal article" date="2014" name="Genome Announc.">
        <title>Complete Genome Sequence of Methanoregula formicica SMSPT, a Mesophilic Hydrogenotrophic Methanogen Isolated from a Methanogenic Upflow Anaerobic Sludge Blanket Reactor.</title>
        <authorList>
            <person name="Yamamoto K."/>
            <person name="Tamaki H."/>
            <person name="Cadillo-Quiroz H."/>
            <person name="Imachi H."/>
            <person name="Kyrpides N."/>
            <person name="Woyke T."/>
            <person name="Goodwin L."/>
            <person name="Zinder S.H."/>
            <person name="Kamagata Y."/>
            <person name="Liu W.T."/>
        </authorList>
    </citation>
    <scope>NUCLEOTIDE SEQUENCE [LARGE SCALE GENOMIC DNA]</scope>
    <source>
        <strain evidence="4">DSM 22288 / NBRC 105244 / SMSP</strain>
    </source>
</reference>
<name>L0H910_METFS</name>
<dbReference type="Gene3D" id="2.40.128.600">
    <property type="match status" value="1"/>
</dbReference>
<dbReference type="HOGENOM" id="CLU_020027_14_3_2"/>
<reference evidence="4" key="1">
    <citation type="submission" date="2011-12" db="EMBL/GenBank/DDBJ databases">
        <title>Complete sequence of Methanoregula formicicum SMSP.</title>
        <authorList>
            <person name="Lucas S."/>
            <person name="Han J."/>
            <person name="Lapidus A."/>
            <person name="Cheng J.-F."/>
            <person name="Goodwin L."/>
            <person name="Pitluck S."/>
            <person name="Peters L."/>
            <person name="Ovchinnikova G."/>
            <person name="Teshima H."/>
            <person name="Detter J.C."/>
            <person name="Han C."/>
            <person name="Tapia R."/>
            <person name="Land M."/>
            <person name="Hauser L."/>
            <person name="Kyrpides N."/>
            <person name="Ivanova N."/>
            <person name="Pagani I."/>
            <person name="Imachi H."/>
            <person name="Tamaki H."/>
            <person name="Sekiguchi Y."/>
            <person name="Kamagata Y."/>
            <person name="Cadillo-Quiroz H."/>
            <person name="Zinder S."/>
            <person name="Liu W.-T."/>
            <person name="Woyke T."/>
        </authorList>
    </citation>
    <scope>NUCLEOTIDE SEQUENCE [LARGE SCALE GENOMIC DNA]</scope>
    <source>
        <strain evidence="4">DSM 22288 / NBRC 105244 / SMSP</strain>
    </source>
</reference>
<evidence type="ECO:0000313" key="4">
    <source>
        <dbReference type="Proteomes" id="UP000010824"/>
    </source>
</evidence>